<organism evidence="1 2">
    <name type="scientific">Entomomonas moraniae</name>
    <dbReference type="NCBI Taxonomy" id="2213226"/>
    <lineage>
        <taxon>Bacteria</taxon>
        <taxon>Pseudomonadati</taxon>
        <taxon>Pseudomonadota</taxon>
        <taxon>Gammaproteobacteria</taxon>
        <taxon>Pseudomonadales</taxon>
        <taxon>Pseudomonadaceae</taxon>
        <taxon>Entomomonas</taxon>
    </lineage>
</organism>
<protein>
    <recommendedName>
        <fullName evidence="3">Condensation domain-containing protein</fullName>
    </recommendedName>
</protein>
<dbReference type="KEGG" id="emo:DM558_05635"/>
<accession>A0A3Q9JIC1</accession>
<evidence type="ECO:0000313" key="2">
    <source>
        <dbReference type="Proteomes" id="UP000273143"/>
    </source>
</evidence>
<proteinExistence type="predicted"/>
<dbReference type="Proteomes" id="UP000273143">
    <property type="component" value="Chromosome"/>
</dbReference>
<dbReference type="RefSeq" id="WP_127162528.1">
    <property type="nucleotide sequence ID" value="NZ_CP029822.1"/>
</dbReference>
<evidence type="ECO:0008006" key="3">
    <source>
        <dbReference type="Google" id="ProtNLM"/>
    </source>
</evidence>
<dbReference type="AlphaFoldDB" id="A0A3Q9JIC1"/>
<evidence type="ECO:0000313" key="1">
    <source>
        <dbReference type="EMBL" id="AZS50286.1"/>
    </source>
</evidence>
<reference evidence="2" key="1">
    <citation type="submission" date="2018-06" db="EMBL/GenBank/DDBJ databases">
        <title>Complete genome of Pseudomonas insecticola strain QZS01.</title>
        <authorList>
            <person name="Wang J."/>
            <person name="Su Q."/>
        </authorList>
    </citation>
    <scope>NUCLEOTIDE SEQUENCE [LARGE SCALE GENOMIC DNA]</scope>
    <source>
        <strain evidence="2">QZS01</strain>
    </source>
</reference>
<sequence>MAIGKIYLEAMMHHCGILFSKGYRFKGFIDKEKLQQSSIAILGAINKFQYKMIVANNGESLWQKTSIKIPPLVSMQCADLEQGFVEFSANIFNTYKEFDEFPMFFTLLESDNNGDEKNYILAQTVNHTYCDARAAELIINWLIDYYNALIEDNLQAQQKIVTKLNSLTTLSSKNVYSFAQADCLIKMPWYKHMANLFKIITYKIKDTGNYSITYEQIKQNLAEYQQKLRHPIMRYYDVNPLMSYYKKHYPQVNTNSLISALLVKTFYWLNVHKKQLANAEMISYRMLSDILTPKMRNQYLGNYIAYVPVTMNANQSLIDIAQNIDAWVKEFRENKLDVSQYNFLEFAIAKKLVGKKDDPISFTHTSFNNRRLFKKVNTLIGTTFIEVIASINSEPLDLMGAMMNNKIIACTSLSNTNRLYLTFYPLIGSDQPSIDVADALGLIIEQLQQELPDKETISSVA</sequence>
<dbReference type="EMBL" id="CP029822">
    <property type="protein sequence ID" value="AZS50286.1"/>
    <property type="molecule type" value="Genomic_DNA"/>
</dbReference>
<name>A0A3Q9JIC1_9GAMM</name>
<keyword evidence="2" id="KW-1185">Reference proteome</keyword>
<gene>
    <name evidence="1" type="ORF">DM558_05635</name>
</gene>